<sequence length="63" mass="6725">MATTNQDQRRIAEPVQALGGPESQVWLYSWNTGELSVLELPEGMSFDPGADLPVVAPVALTLG</sequence>
<comment type="caution">
    <text evidence="1">The sequence shown here is derived from an EMBL/GenBank/DDBJ whole genome shotgun (WGS) entry which is preliminary data.</text>
</comment>
<evidence type="ECO:0000313" key="2">
    <source>
        <dbReference type="Proteomes" id="UP000478183"/>
    </source>
</evidence>
<dbReference type="EMBL" id="WMIE01000015">
    <property type="protein sequence ID" value="MTH79447.1"/>
    <property type="molecule type" value="Genomic_DNA"/>
</dbReference>
<keyword evidence="2" id="KW-1185">Reference proteome</keyword>
<dbReference type="AlphaFoldDB" id="A0A6L6JFT5"/>
<dbReference type="OrthoDB" id="7775685at2"/>
<dbReference type="Proteomes" id="UP000478183">
    <property type="component" value="Unassembled WGS sequence"/>
</dbReference>
<dbReference type="RefSeq" id="WP_155096804.1">
    <property type="nucleotide sequence ID" value="NZ_WMIE01000015.1"/>
</dbReference>
<reference evidence="1 2" key="1">
    <citation type="submission" date="2019-11" db="EMBL/GenBank/DDBJ databases">
        <authorList>
            <person name="Dong K."/>
        </authorList>
    </citation>
    <scope>NUCLEOTIDE SEQUENCE [LARGE SCALE GENOMIC DNA]</scope>
    <source>
        <strain evidence="1 2">NBRC 111993</strain>
    </source>
</reference>
<accession>A0A6L6JFT5</accession>
<protein>
    <submittedName>
        <fullName evidence="1">Uncharacterized protein</fullName>
    </submittedName>
</protein>
<gene>
    <name evidence="1" type="ORF">GL286_17150</name>
</gene>
<evidence type="ECO:0000313" key="1">
    <source>
        <dbReference type="EMBL" id="MTH79447.1"/>
    </source>
</evidence>
<organism evidence="1 2">
    <name type="scientific">Paracoccus aestuariivivens</name>
    <dbReference type="NCBI Taxonomy" id="1820333"/>
    <lineage>
        <taxon>Bacteria</taxon>
        <taxon>Pseudomonadati</taxon>
        <taxon>Pseudomonadota</taxon>
        <taxon>Alphaproteobacteria</taxon>
        <taxon>Rhodobacterales</taxon>
        <taxon>Paracoccaceae</taxon>
        <taxon>Paracoccus</taxon>
    </lineage>
</organism>
<name>A0A6L6JFT5_9RHOB</name>
<proteinExistence type="predicted"/>